<feature type="compositionally biased region" description="Acidic residues" evidence="6">
    <location>
        <begin position="377"/>
        <end position="400"/>
    </location>
</feature>
<evidence type="ECO:0000313" key="9">
    <source>
        <dbReference type="Proteomes" id="UP000006753"/>
    </source>
</evidence>
<evidence type="ECO:0000256" key="2">
    <source>
        <dbReference type="ARBA" id="ARBA00022771"/>
    </source>
</evidence>
<gene>
    <name evidence="8" type="ORF">MBM_02314</name>
</gene>
<dbReference type="GO" id="GO:0005634">
    <property type="term" value="C:nucleus"/>
    <property type="evidence" value="ECO:0007669"/>
    <property type="project" value="TreeGrafter"/>
</dbReference>
<proteinExistence type="predicted"/>
<evidence type="ECO:0000259" key="7">
    <source>
        <dbReference type="PROSITE" id="PS50103"/>
    </source>
</evidence>
<evidence type="ECO:0000256" key="4">
    <source>
        <dbReference type="PROSITE-ProRule" id="PRU00723"/>
    </source>
</evidence>
<keyword evidence="8" id="KW-0238">DNA-binding</keyword>
<feature type="zinc finger region" description="C3H1-type" evidence="4">
    <location>
        <begin position="275"/>
        <end position="301"/>
    </location>
</feature>
<accession>K1X263</accession>
<feature type="domain" description="C3H1-type" evidence="7">
    <location>
        <begin position="251"/>
        <end position="274"/>
    </location>
</feature>
<evidence type="ECO:0000256" key="5">
    <source>
        <dbReference type="SAM" id="Coils"/>
    </source>
</evidence>
<feature type="compositionally biased region" description="Basic and acidic residues" evidence="6">
    <location>
        <begin position="361"/>
        <end position="376"/>
    </location>
</feature>
<feature type="compositionally biased region" description="Gly residues" evidence="6">
    <location>
        <begin position="47"/>
        <end position="65"/>
    </location>
</feature>
<keyword evidence="2 4" id="KW-0863">Zinc-finger</keyword>
<dbReference type="Gene3D" id="6.10.250.3220">
    <property type="match status" value="3"/>
</dbReference>
<feature type="coiled-coil region" evidence="5">
    <location>
        <begin position="126"/>
        <end position="155"/>
    </location>
</feature>
<evidence type="ECO:0000256" key="3">
    <source>
        <dbReference type="ARBA" id="ARBA00022833"/>
    </source>
</evidence>
<keyword evidence="3 4" id="KW-0862">Zinc</keyword>
<dbReference type="HOGENOM" id="CLU_048898_0_0_1"/>
<protein>
    <submittedName>
        <fullName evidence="8">Ccch zinc finger DNA-binding protein</fullName>
    </submittedName>
</protein>
<dbReference type="PANTHER" id="PTHR46156:SF1">
    <property type="entry name" value="ZINC FINGER CCCH DOMAIN-CONTAINING PROTEIN 3"/>
    <property type="match status" value="1"/>
</dbReference>
<dbReference type="Proteomes" id="UP000006753">
    <property type="component" value="Unassembled WGS sequence"/>
</dbReference>
<feature type="domain" description="C3H1-type" evidence="7">
    <location>
        <begin position="302"/>
        <end position="330"/>
    </location>
</feature>
<sequence>MADDPEALAAKVAHLQTMVNRAKNREVPEADTSYAYQQSHPYPSRGSRGGSGRSRGTYRGRGGGRSPVYRNNSLVLNGAATPQATANENTPPATTGAKKEWTTKPTRQSLQLIKGDVFEKVHAQSREQSRKQKLKVKEQREQARIEKELQILDSRSIMIQDIRFQVMSRGKKLYRLPGGDIKKATPKLAIVAGVKFLRSKNGHLYRDSSLRLFRIDKQKAIAKPCRQFSITGSCSKGPDCPFIHDPLKVAVCHTFVKTGECPSGDSCDLSHELTPQRMPACMHFLRGNCNKANCRYSHVRVSPTALVCKPFGNYGYCEKGLSCSERHVNECPAFSNTGTCPVTGCQRPHRHKASNMRAKNARAEEPCQADEDHISSDEDADSDVDSDEVEEFFGDEDGVVDQDIPNQQDYVTIRT</sequence>
<dbReference type="PROSITE" id="PS50103">
    <property type="entry name" value="ZF_C3H1"/>
    <property type="match status" value="4"/>
</dbReference>
<dbReference type="KEGG" id="mbe:MBM_02314"/>
<dbReference type="EMBL" id="JH921431">
    <property type="protein sequence ID" value="EKD19077.1"/>
    <property type="molecule type" value="Genomic_DNA"/>
</dbReference>
<reference evidence="8 9" key="1">
    <citation type="journal article" date="2012" name="BMC Genomics">
        <title>Sequencing the genome of Marssonina brunnea reveals fungus-poplar co-evolution.</title>
        <authorList>
            <person name="Zhu S."/>
            <person name="Cao Y.-Z."/>
            <person name="Jiang C."/>
            <person name="Tan B.-Y."/>
            <person name="Wang Z."/>
            <person name="Feng S."/>
            <person name="Zhang L."/>
            <person name="Su X.-H."/>
            <person name="Brejova B."/>
            <person name="Vinar T."/>
            <person name="Xu M."/>
            <person name="Wang M.-X."/>
            <person name="Zhang S.-G."/>
            <person name="Huang M.-R."/>
            <person name="Wu R."/>
            <person name="Zhou Y."/>
        </authorList>
    </citation>
    <scope>NUCLEOTIDE SEQUENCE [LARGE SCALE GENOMIC DNA]</scope>
    <source>
        <strain evidence="8 9">MB_m1</strain>
    </source>
</reference>
<evidence type="ECO:0000256" key="6">
    <source>
        <dbReference type="SAM" id="MobiDB-lite"/>
    </source>
</evidence>
<dbReference type="PANTHER" id="PTHR46156">
    <property type="entry name" value="CCCH ZINGC FINGER"/>
    <property type="match status" value="1"/>
</dbReference>
<dbReference type="GeneID" id="18758249"/>
<dbReference type="SMART" id="SM00356">
    <property type="entry name" value="ZnF_C3H1"/>
    <property type="match status" value="4"/>
</dbReference>
<evidence type="ECO:0000313" key="8">
    <source>
        <dbReference type="EMBL" id="EKD19077.1"/>
    </source>
</evidence>
<dbReference type="GO" id="GO:0008270">
    <property type="term" value="F:zinc ion binding"/>
    <property type="evidence" value="ECO:0007669"/>
    <property type="project" value="UniProtKB-KW"/>
</dbReference>
<dbReference type="OrthoDB" id="410307at2759"/>
<organism evidence="8 9">
    <name type="scientific">Marssonina brunnea f. sp. multigermtubi (strain MB_m1)</name>
    <name type="common">Marssonina leaf spot fungus</name>
    <dbReference type="NCBI Taxonomy" id="1072389"/>
    <lineage>
        <taxon>Eukaryota</taxon>
        <taxon>Fungi</taxon>
        <taxon>Dikarya</taxon>
        <taxon>Ascomycota</taxon>
        <taxon>Pezizomycotina</taxon>
        <taxon>Leotiomycetes</taxon>
        <taxon>Helotiales</taxon>
        <taxon>Drepanopezizaceae</taxon>
        <taxon>Drepanopeziza</taxon>
    </lineage>
</organism>
<feature type="zinc finger region" description="C3H1-type" evidence="4">
    <location>
        <begin position="302"/>
        <end position="330"/>
    </location>
</feature>
<feature type="region of interest" description="Disordered" evidence="6">
    <location>
        <begin position="351"/>
        <end position="415"/>
    </location>
</feature>
<feature type="domain" description="C3H1-type" evidence="7">
    <location>
        <begin position="275"/>
        <end position="301"/>
    </location>
</feature>
<feature type="compositionally biased region" description="Low complexity" evidence="6">
    <location>
        <begin position="79"/>
        <end position="95"/>
    </location>
</feature>
<dbReference type="RefSeq" id="XP_007290203.1">
    <property type="nucleotide sequence ID" value="XM_007290141.1"/>
</dbReference>
<dbReference type="SUPFAM" id="SSF90229">
    <property type="entry name" value="CCCH zinc finger"/>
    <property type="match status" value="3"/>
</dbReference>
<keyword evidence="1 4" id="KW-0479">Metal-binding</keyword>
<feature type="compositionally biased region" description="Polar residues" evidence="6">
    <location>
        <begin position="404"/>
        <end position="415"/>
    </location>
</feature>
<dbReference type="Pfam" id="PF00642">
    <property type="entry name" value="zf-CCCH"/>
    <property type="match status" value="1"/>
</dbReference>
<dbReference type="InterPro" id="IPR000571">
    <property type="entry name" value="Znf_CCCH"/>
</dbReference>
<feature type="zinc finger region" description="C3H1-type" evidence="4">
    <location>
        <begin position="251"/>
        <end position="274"/>
    </location>
</feature>
<dbReference type="STRING" id="1072389.K1X263"/>
<name>K1X263_MARBU</name>
<evidence type="ECO:0000256" key="1">
    <source>
        <dbReference type="ARBA" id="ARBA00022723"/>
    </source>
</evidence>
<dbReference type="eggNOG" id="KOG1492">
    <property type="taxonomic scope" value="Eukaryota"/>
</dbReference>
<dbReference type="InParanoid" id="K1X263"/>
<dbReference type="GO" id="GO:0003677">
    <property type="term" value="F:DNA binding"/>
    <property type="evidence" value="ECO:0007669"/>
    <property type="project" value="UniProtKB-KW"/>
</dbReference>
<keyword evidence="5" id="KW-0175">Coiled coil</keyword>
<dbReference type="OMA" id="CKRFTST"/>
<dbReference type="FunFam" id="4.10.1000.10:FF:000035">
    <property type="entry name" value="CCCH zinc finger protein, variant"/>
    <property type="match status" value="1"/>
</dbReference>
<feature type="zinc finger region" description="C3H1-type" evidence="4">
    <location>
        <begin position="219"/>
        <end position="247"/>
    </location>
</feature>
<dbReference type="InterPro" id="IPR036855">
    <property type="entry name" value="Znf_CCCH_sf"/>
</dbReference>
<dbReference type="AlphaFoldDB" id="K1X263"/>
<feature type="region of interest" description="Disordered" evidence="6">
    <location>
        <begin position="21"/>
        <end position="106"/>
    </location>
</feature>
<keyword evidence="9" id="KW-1185">Reference proteome</keyword>
<feature type="domain" description="C3H1-type" evidence="7">
    <location>
        <begin position="219"/>
        <end position="247"/>
    </location>
</feature>